<evidence type="ECO:0000313" key="1">
    <source>
        <dbReference type="EMBL" id="ASC05181.1"/>
    </source>
</evidence>
<dbReference type="AlphaFoldDB" id="A0AAC9X0F2"/>
<dbReference type="Proteomes" id="UP000196816">
    <property type="component" value="Chromosome"/>
</dbReference>
<sequence length="107" mass="11458">MRVNQIVLFASGTGANTYAPAVWSTRPEVSFGYQVGIADATSVNTALRQASFVAAMIGQYTADLSGKDTLDNGDIPTFENNFKSALSNTFKSQLAASSPYLYFMGQI</sequence>
<protein>
    <submittedName>
        <fullName evidence="1">Uncharacterized protein</fullName>
    </submittedName>
</protein>
<organism evidence="1 2">
    <name type="scientific">Acetobacter pasteurianus subsp. pasteurianus</name>
    <dbReference type="NCBI Taxonomy" id="481145"/>
    <lineage>
        <taxon>Bacteria</taxon>
        <taxon>Pseudomonadati</taxon>
        <taxon>Pseudomonadota</taxon>
        <taxon>Alphaproteobacteria</taxon>
        <taxon>Acetobacterales</taxon>
        <taxon>Acetobacteraceae</taxon>
        <taxon>Acetobacter</taxon>
    </lineage>
</organism>
<reference evidence="1 2" key="1">
    <citation type="submission" date="2017-06" db="EMBL/GenBank/DDBJ databases">
        <title>Genome sequence of Acetobacter pasteurianus subsp. pasteurianus strain SRCM101468.</title>
        <authorList>
            <person name="Cho S.H."/>
        </authorList>
    </citation>
    <scope>NUCLEOTIDE SEQUENCE [LARGE SCALE GENOMIC DNA]</scope>
    <source>
        <strain evidence="1 2">SRCM101468</strain>
    </source>
</reference>
<evidence type="ECO:0000313" key="2">
    <source>
        <dbReference type="Proteomes" id="UP000196816"/>
    </source>
</evidence>
<proteinExistence type="predicted"/>
<accession>A0AAC9X0F2</accession>
<gene>
    <name evidence="1" type="ORF">S101468_00914</name>
</gene>
<dbReference type="EMBL" id="CP021922">
    <property type="protein sequence ID" value="ASC05181.1"/>
    <property type="molecule type" value="Genomic_DNA"/>
</dbReference>
<name>A0AAC9X0F2_ACEPA</name>